<reference evidence="2" key="1">
    <citation type="journal article" date="2013" name="Ind. Biotechnol.">
        <title>Comparative genomics analysis of Trichoderma reesei strains.</title>
        <authorList>
            <person name="Koike H."/>
            <person name="Aerts A."/>
            <person name="LaButti K."/>
            <person name="Grigoriev I.V."/>
            <person name="Baker S.E."/>
        </authorList>
    </citation>
    <scope>NUCLEOTIDE SEQUENCE [LARGE SCALE GENOMIC DNA]</scope>
    <source>
        <strain evidence="2">ATCC 56765 / BCRC 32924 / NRRL 11460 / Rut C-30</strain>
    </source>
</reference>
<dbReference type="HOGENOM" id="CLU_1986838_0_0_1"/>
<evidence type="ECO:0000313" key="2">
    <source>
        <dbReference type="Proteomes" id="UP000024376"/>
    </source>
</evidence>
<dbReference type="EMBL" id="KI911144">
    <property type="protein sequence ID" value="ETS03138.1"/>
    <property type="molecule type" value="Genomic_DNA"/>
</dbReference>
<dbReference type="KEGG" id="trr:M419DRAFT_57992"/>
<proteinExistence type="predicted"/>
<gene>
    <name evidence="1" type="ORF">M419DRAFT_57992</name>
</gene>
<sequence>MPYEVVHHEIKADSASPYIRYLGDPSRAPLAPEAAYSHRPLAATRGHLVMRDGAELHKVDGDHGPKDGDAIAGGEGLPARGSCCAWVESGNLGSHPCQFSDACSSRNSAYEYYTDGQRKAISRVRP</sequence>
<accession>A0A024SDH9</accession>
<organism evidence="1 2">
    <name type="scientific">Hypocrea jecorina (strain ATCC 56765 / BCRC 32924 / NRRL 11460 / Rut C-30)</name>
    <name type="common">Trichoderma reesei</name>
    <dbReference type="NCBI Taxonomy" id="1344414"/>
    <lineage>
        <taxon>Eukaryota</taxon>
        <taxon>Fungi</taxon>
        <taxon>Dikarya</taxon>
        <taxon>Ascomycota</taxon>
        <taxon>Pezizomycotina</taxon>
        <taxon>Sordariomycetes</taxon>
        <taxon>Hypocreomycetidae</taxon>
        <taxon>Hypocreales</taxon>
        <taxon>Hypocreaceae</taxon>
        <taxon>Trichoderma</taxon>
    </lineage>
</organism>
<dbReference type="Proteomes" id="UP000024376">
    <property type="component" value="Unassembled WGS sequence"/>
</dbReference>
<feature type="non-terminal residue" evidence="1">
    <location>
        <position position="126"/>
    </location>
</feature>
<protein>
    <submittedName>
        <fullName evidence="1">Uncharacterized protein</fullName>
    </submittedName>
</protein>
<dbReference type="AlphaFoldDB" id="A0A024SDH9"/>
<evidence type="ECO:0000313" key="1">
    <source>
        <dbReference type="EMBL" id="ETS03138.1"/>
    </source>
</evidence>
<name>A0A024SDH9_HYPJR</name>